<sequence length="329" mass="36779">MAAQTDIPSYVTDDQKALMFKFLDDQLHSGILYALLYGIYTGILVVTLWNMFINKCWPVRRALVVVIILLHALITINFTANWSCLRFAFIKNGQNFWTVFLILDGTDAATWVMDIAASISTILADLYMIWCCWMVWGRRWVVVLLPIFSLVSAIVSRTMEEYLAYVNALTPMNISTLLYISFNLATTLSCTLLIIYRIVTVAGVRHGAVGQLRIYHRFIEVLVESSALYSISLIINLALSIHNDFGEAYVQSIVAIAKGVAPTLLVGRAAAGHTRPREDSDGSTVSSLHFQMSSTHSMTSSQHEESTIHSSVLAMDIEAQPERQVVFVE</sequence>
<dbReference type="EMBL" id="FUEG01000002">
    <property type="protein sequence ID" value="SJK99569.1"/>
    <property type="molecule type" value="Genomic_DNA"/>
</dbReference>
<keyword evidence="3" id="KW-1185">Reference proteome</keyword>
<dbReference type="OrthoDB" id="2873242at2759"/>
<feature type="transmembrane region" description="Helical" evidence="1">
    <location>
        <begin position="140"/>
        <end position="159"/>
    </location>
</feature>
<evidence type="ECO:0000256" key="1">
    <source>
        <dbReference type="SAM" id="Phobius"/>
    </source>
</evidence>
<dbReference type="Proteomes" id="UP000219338">
    <property type="component" value="Unassembled WGS sequence"/>
</dbReference>
<keyword evidence="1" id="KW-0472">Membrane</keyword>
<reference evidence="3" key="1">
    <citation type="journal article" date="2017" name="Nat. Ecol. Evol.">
        <title>Genome expansion and lineage-specific genetic innovations in the forest pathogenic fungi Armillaria.</title>
        <authorList>
            <person name="Sipos G."/>
            <person name="Prasanna A.N."/>
            <person name="Walter M.C."/>
            <person name="O'Connor E."/>
            <person name="Balint B."/>
            <person name="Krizsan K."/>
            <person name="Kiss B."/>
            <person name="Hess J."/>
            <person name="Varga T."/>
            <person name="Slot J."/>
            <person name="Riley R."/>
            <person name="Boka B."/>
            <person name="Rigling D."/>
            <person name="Barry K."/>
            <person name="Lee J."/>
            <person name="Mihaltcheva S."/>
            <person name="LaButti K."/>
            <person name="Lipzen A."/>
            <person name="Waldron R."/>
            <person name="Moloney N.M."/>
            <person name="Sperisen C."/>
            <person name="Kredics L."/>
            <person name="Vagvoelgyi C."/>
            <person name="Patrignani A."/>
            <person name="Fitzpatrick D."/>
            <person name="Nagy I."/>
            <person name="Doyle S."/>
            <person name="Anderson J.B."/>
            <person name="Grigoriev I.V."/>
            <person name="Gueldener U."/>
            <person name="Muensterkoetter M."/>
            <person name="Nagy L.G."/>
        </authorList>
    </citation>
    <scope>NUCLEOTIDE SEQUENCE [LARGE SCALE GENOMIC DNA]</scope>
    <source>
        <strain evidence="3">C18/9</strain>
    </source>
</reference>
<gene>
    <name evidence="2" type="ORF">ARMOST_02877</name>
</gene>
<feature type="transmembrane region" description="Helical" evidence="1">
    <location>
        <begin position="109"/>
        <end position="133"/>
    </location>
</feature>
<accession>A0A284QSY3</accession>
<feature type="transmembrane region" description="Helical" evidence="1">
    <location>
        <begin position="64"/>
        <end position="89"/>
    </location>
</feature>
<evidence type="ECO:0000313" key="2">
    <source>
        <dbReference type="EMBL" id="SJK99569.1"/>
    </source>
</evidence>
<name>A0A284QSY3_ARMOS</name>
<protein>
    <submittedName>
        <fullName evidence="2">Uncharacterized protein</fullName>
    </submittedName>
</protein>
<feature type="transmembrane region" description="Helical" evidence="1">
    <location>
        <begin position="31"/>
        <end position="52"/>
    </location>
</feature>
<evidence type="ECO:0000313" key="3">
    <source>
        <dbReference type="Proteomes" id="UP000219338"/>
    </source>
</evidence>
<dbReference type="AlphaFoldDB" id="A0A284QSY3"/>
<organism evidence="2 3">
    <name type="scientific">Armillaria ostoyae</name>
    <name type="common">Armillaria root rot fungus</name>
    <dbReference type="NCBI Taxonomy" id="47428"/>
    <lineage>
        <taxon>Eukaryota</taxon>
        <taxon>Fungi</taxon>
        <taxon>Dikarya</taxon>
        <taxon>Basidiomycota</taxon>
        <taxon>Agaricomycotina</taxon>
        <taxon>Agaricomycetes</taxon>
        <taxon>Agaricomycetidae</taxon>
        <taxon>Agaricales</taxon>
        <taxon>Marasmiineae</taxon>
        <taxon>Physalacriaceae</taxon>
        <taxon>Armillaria</taxon>
    </lineage>
</organism>
<proteinExistence type="predicted"/>
<keyword evidence="1" id="KW-1133">Transmembrane helix</keyword>
<dbReference type="OMA" id="FQMSSTH"/>
<feature type="transmembrane region" description="Helical" evidence="1">
    <location>
        <begin position="179"/>
        <end position="200"/>
    </location>
</feature>
<keyword evidence="1" id="KW-0812">Transmembrane</keyword>